<dbReference type="EMBL" id="JADBGF010000001">
    <property type="protein sequence ID" value="MBE1601909.1"/>
    <property type="molecule type" value="Genomic_DNA"/>
</dbReference>
<evidence type="ECO:0000313" key="3">
    <source>
        <dbReference type="Proteomes" id="UP000629287"/>
    </source>
</evidence>
<dbReference type="Proteomes" id="UP000629287">
    <property type="component" value="Unassembled WGS sequence"/>
</dbReference>
<feature type="chain" id="PRO_5034938400" description="Lipoprotein" evidence="1">
    <location>
        <begin position="27"/>
        <end position="173"/>
    </location>
</feature>
<keyword evidence="3" id="KW-1185">Reference proteome</keyword>
<reference evidence="2 3" key="1">
    <citation type="submission" date="2020-10" db="EMBL/GenBank/DDBJ databases">
        <title>Sequencing the genomes of 1000 actinobacteria strains.</title>
        <authorList>
            <person name="Klenk H.-P."/>
        </authorList>
    </citation>
    <scope>NUCLEOTIDE SEQUENCE [LARGE SCALE GENOMIC DNA]</scope>
    <source>
        <strain evidence="2 3">DSM 41803</strain>
    </source>
</reference>
<dbReference type="AlphaFoldDB" id="A0A8I0TVL8"/>
<proteinExistence type="predicted"/>
<organism evidence="2 3">
    <name type="scientific">Streptomyces stelliscabiei</name>
    <dbReference type="NCBI Taxonomy" id="146820"/>
    <lineage>
        <taxon>Bacteria</taxon>
        <taxon>Bacillati</taxon>
        <taxon>Actinomycetota</taxon>
        <taxon>Actinomycetes</taxon>
        <taxon>Kitasatosporales</taxon>
        <taxon>Streptomycetaceae</taxon>
        <taxon>Streptomyces</taxon>
    </lineage>
</organism>
<protein>
    <recommendedName>
        <fullName evidence="4">Lipoprotein</fullName>
    </recommendedName>
</protein>
<dbReference type="OrthoDB" id="4332523at2"/>
<dbReference type="RefSeq" id="WP_046917521.1">
    <property type="nucleotide sequence ID" value="NZ_JADBGF010000001.1"/>
</dbReference>
<name>A0A8I0TVL8_9ACTN</name>
<gene>
    <name evidence="2" type="ORF">H4687_008038</name>
</gene>
<comment type="caution">
    <text evidence="2">The sequence shown here is derived from an EMBL/GenBank/DDBJ whole genome shotgun (WGS) entry which is preliminary data.</text>
</comment>
<sequence length="173" mass="17560">MRAIRVASAALLGVAALSLTAPAAHAARAGDITSFGFGVVPSTVAPGGQVLLRVDGCHRRTTVSSGVFDSVVIPRGQSSATATVDRDARPGTVYEVSFQCGDESGRTDLTILSGHPTHHPTHYPTRGSHAGAGGTVAGFDPHEIGLGAALVAGALGVAWHRARRRPEDGGGHS</sequence>
<evidence type="ECO:0008006" key="4">
    <source>
        <dbReference type="Google" id="ProtNLM"/>
    </source>
</evidence>
<accession>A0A8I0TVL8</accession>
<feature type="signal peptide" evidence="1">
    <location>
        <begin position="1"/>
        <end position="26"/>
    </location>
</feature>
<evidence type="ECO:0000256" key="1">
    <source>
        <dbReference type="SAM" id="SignalP"/>
    </source>
</evidence>
<dbReference type="GeneID" id="86832507"/>
<keyword evidence="1" id="KW-0732">Signal</keyword>
<evidence type="ECO:0000313" key="2">
    <source>
        <dbReference type="EMBL" id="MBE1601909.1"/>
    </source>
</evidence>